<organism evidence="1 2">
    <name type="scientific">Dyadobacter fermentans (strain ATCC 700827 / DSM 18053 / CIP 107007 / KCTC 52180 / NS114)</name>
    <dbReference type="NCBI Taxonomy" id="471854"/>
    <lineage>
        <taxon>Bacteria</taxon>
        <taxon>Pseudomonadati</taxon>
        <taxon>Bacteroidota</taxon>
        <taxon>Cytophagia</taxon>
        <taxon>Cytophagales</taxon>
        <taxon>Spirosomataceae</taxon>
        <taxon>Dyadobacter</taxon>
    </lineage>
</organism>
<dbReference type="Proteomes" id="UP000002011">
    <property type="component" value="Chromosome"/>
</dbReference>
<sequence>MEGVDARQEDQMKKIGIGGVSGNKLFLQKRLLLDMRRRKFAVLGP</sequence>
<dbReference type="EMBL" id="CP001619">
    <property type="protein sequence ID" value="ACT93102.1"/>
    <property type="molecule type" value="Genomic_DNA"/>
</dbReference>
<evidence type="ECO:0000313" key="1">
    <source>
        <dbReference type="EMBL" id="ACT93102.1"/>
    </source>
</evidence>
<name>C6VUW5_DYAFD</name>
<dbReference type="KEGG" id="dfe:Dfer_1865"/>
<dbReference type="AlphaFoldDB" id="C6VUW5"/>
<evidence type="ECO:0000313" key="2">
    <source>
        <dbReference type="Proteomes" id="UP000002011"/>
    </source>
</evidence>
<gene>
    <name evidence="1" type="ordered locus">Dfer_1865</name>
</gene>
<keyword evidence="2" id="KW-1185">Reference proteome</keyword>
<accession>C6VUW5</accession>
<reference evidence="1 2" key="1">
    <citation type="journal article" date="2009" name="Stand. Genomic Sci.">
        <title>Complete genome sequence of Dyadobacter fermentans type strain (NS114).</title>
        <authorList>
            <person name="Lang E."/>
            <person name="Lapidus A."/>
            <person name="Chertkov O."/>
            <person name="Brettin T."/>
            <person name="Detter J.C."/>
            <person name="Han C."/>
            <person name="Copeland A."/>
            <person name="Glavina Del Rio T."/>
            <person name="Nolan M."/>
            <person name="Chen F."/>
            <person name="Lucas S."/>
            <person name="Tice H."/>
            <person name="Cheng J.F."/>
            <person name="Land M."/>
            <person name="Hauser L."/>
            <person name="Chang Y.J."/>
            <person name="Jeffries C.D."/>
            <person name="Kopitz M."/>
            <person name="Bruce D."/>
            <person name="Goodwin L."/>
            <person name="Pitluck S."/>
            <person name="Ovchinnikova G."/>
            <person name="Pati A."/>
            <person name="Ivanova N."/>
            <person name="Mavrommatis K."/>
            <person name="Chen A."/>
            <person name="Palaniappan K."/>
            <person name="Chain P."/>
            <person name="Bristow J."/>
            <person name="Eisen J.A."/>
            <person name="Markowitz V."/>
            <person name="Hugenholtz P."/>
            <person name="Goker M."/>
            <person name="Rohde M."/>
            <person name="Kyrpides N.C."/>
            <person name="Klenk H.P."/>
        </authorList>
    </citation>
    <scope>NUCLEOTIDE SEQUENCE [LARGE SCALE GENOMIC DNA]</scope>
    <source>
        <strain evidence="2">ATCC 700827 / DSM 18053 / CIP 107007 / KCTC 52180 / NS114</strain>
    </source>
</reference>
<protein>
    <submittedName>
        <fullName evidence="1">Uncharacterized protein</fullName>
    </submittedName>
</protein>
<dbReference type="HOGENOM" id="CLU_3199073_0_0_10"/>
<proteinExistence type="predicted"/>